<dbReference type="PANTHER" id="PTHR44688:SF16">
    <property type="entry name" value="DNA-BINDING TRANSCRIPTIONAL ACTIVATOR DEVR_DOSR"/>
    <property type="match status" value="1"/>
</dbReference>
<feature type="domain" description="HTH luxR-type" evidence="4">
    <location>
        <begin position="191"/>
        <end position="255"/>
    </location>
</feature>
<evidence type="ECO:0000313" key="5">
    <source>
        <dbReference type="EMBL" id="NPU65052.1"/>
    </source>
</evidence>
<dbReference type="EMBL" id="JABFDN010000002">
    <property type="protein sequence ID" value="NPU65052.1"/>
    <property type="molecule type" value="Genomic_DNA"/>
</dbReference>
<dbReference type="InterPro" id="IPR036388">
    <property type="entry name" value="WH-like_DNA-bd_sf"/>
</dbReference>
<name>A0ABX2CCM4_9BRAD</name>
<keyword evidence="3" id="KW-0804">Transcription</keyword>
<dbReference type="Proteomes" id="UP000886476">
    <property type="component" value="Unassembled WGS sequence"/>
</dbReference>
<reference evidence="5" key="1">
    <citation type="submission" date="2020-05" db="EMBL/GenBank/DDBJ databases">
        <title>Nod-independent and nitrogen-fixing Bradyrhizobium aeschynomene sp. nov. isolated from nodules of Aeschynomene indica.</title>
        <authorList>
            <person name="Zhang Z."/>
        </authorList>
    </citation>
    <scope>NUCLEOTIDE SEQUENCE</scope>
    <source>
        <strain evidence="5">83012</strain>
    </source>
</reference>
<dbReference type="PRINTS" id="PR00038">
    <property type="entry name" value="HTHLUXR"/>
</dbReference>
<protein>
    <submittedName>
        <fullName evidence="5">Response regulator transcription factor</fullName>
    </submittedName>
</protein>
<evidence type="ECO:0000313" key="6">
    <source>
        <dbReference type="Proteomes" id="UP000886476"/>
    </source>
</evidence>
<keyword evidence="2" id="KW-0238">DNA-binding</keyword>
<sequence length="255" mass="27959">MLALVGEIGELGATPGEACVHLMARLADLIGSGPVWWSVIGGAASGEGQANDVADVMRSRVHGLDHATLQRWERDYLQARVYGEHPMWEKAFAAPGRPRSFLRRDIVEDGVWYRNPHVTDYVRGFGADDIVAAIVPTGDGTELCVAAMRSWGDVGFTAREREIIQLLAANTAWLARRPDPLASMANGHIRPPVTIADLAPRHRGVLELLAAGHSEKRIAATLNISPRTAHKYIEQIYRALDVSSRAELMARFIAR</sequence>
<proteinExistence type="predicted"/>
<gene>
    <name evidence="5" type="ORF">HL667_08610</name>
</gene>
<dbReference type="Gene3D" id="1.10.10.10">
    <property type="entry name" value="Winged helix-like DNA-binding domain superfamily/Winged helix DNA-binding domain"/>
    <property type="match status" value="1"/>
</dbReference>
<dbReference type="InterPro" id="IPR000792">
    <property type="entry name" value="Tscrpt_reg_LuxR_C"/>
</dbReference>
<accession>A0ABX2CCM4</accession>
<dbReference type="PANTHER" id="PTHR44688">
    <property type="entry name" value="DNA-BINDING TRANSCRIPTIONAL ACTIVATOR DEVR_DOSR"/>
    <property type="match status" value="1"/>
</dbReference>
<dbReference type="Pfam" id="PF00196">
    <property type="entry name" value="GerE"/>
    <property type="match status" value="1"/>
</dbReference>
<evidence type="ECO:0000256" key="2">
    <source>
        <dbReference type="ARBA" id="ARBA00023125"/>
    </source>
</evidence>
<keyword evidence="6" id="KW-1185">Reference proteome</keyword>
<keyword evidence="1" id="KW-0805">Transcription regulation</keyword>
<evidence type="ECO:0000259" key="4">
    <source>
        <dbReference type="PROSITE" id="PS50043"/>
    </source>
</evidence>
<dbReference type="CDD" id="cd06170">
    <property type="entry name" value="LuxR_C_like"/>
    <property type="match status" value="1"/>
</dbReference>
<dbReference type="PROSITE" id="PS50043">
    <property type="entry name" value="HTH_LUXR_2"/>
    <property type="match status" value="1"/>
</dbReference>
<evidence type="ECO:0000256" key="3">
    <source>
        <dbReference type="ARBA" id="ARBA00023163"/>
    </source>
</evidence>
<organism evidence="5 6">
    <name type="scientific">Bradyrhizobium aeschynomenes</name>
    <dbReference type="NCBI Taxonomy" id="2734909"/>
    <lineage>
        <taxon>Bacteria</taxon>
        <taxon>Pseudomonadati</taxon>
        <taxon>Pseudomonadota</taxon>
        <taxon>Alphaproteobacteria</taxon>
        <taxon>Hyphomicrobiales</taxon>
        <taxon>Nitrobacteraceae</taxon>
        <taxon>Bradyrhizobium</taxon>
    </lineage>
</organism>
<evidence type="ECO:0000256" key="1">
    <source>
        <dbReference type="ARBA" id="ARBA00023015"/>
    </source>
</evidence>
<dbReference type="RefSeq" id="WP_172110132.1">
    <property type="nucleotide sequence ID" value="NZ_JABFDN010000002.1"/>
</dbReference>
<dbReference type="SUPFAM" id="SSF46894">
    <property type="entry name" value="C-terminal effector domain of the bipartite response regulators"/>
    <property type="match status" value="1"/>
</dbReference>
<dbReference type="InterPro" id="IPR016032">
    <property type="entry name" value="Sig_transdc_resp-reg_C-effctor"/>
</dbReference>
<dbReference type="SMART" id="SM00421">
    <property type="entry name" value="HTH_LUXR"/>
    <property type="match status" value="1"/>
</dbReference>
<comment type="caution">
    <text evidence="5">The sequence shown here is derived from an EMBL/GenBank/DDBJ whole genome shotgun (WGS) entry which is preliminary data.</text>
</comment>